<dbReference type="InterPro" id="IPR001680">
    <property type="entry name" value="WD40_rpt"/>
</dbReference>
<feature type="region of interest" description="Disordered" evidence="7">
    <location>
        <begin position="97"/>
        <end position="127"/>
    </location>
</feature>
<dbReference type="GO" id="GO:0042254">
    <property type="term" value="P:ribosome biogenesis"/>
    <property type="evidence" value="ECO:0007669"/>
    <property type="project" value="TreeGrafter"/>
</dbReference>
<sequence length="418" mass="45775">MEEGQEERMEEEEAMEGGSEEEEEAGEGGGELECDFSAYKLFHEGSTVAPCLSFDILRDTLGDSRTCDNPVTVYFVAGTQAARVHLNTVLVMKVSKLSKMKESESESESELEDEEDEGREPQIASASYRHSGGVNRIRATTINNVQVAASWSELGQVNIWDLTPLLEEVEAGQAGSGHGRDDLPLFTFRGHRSEGFALDWSPVISGTLASGDCQRAIHIWRPQEGGRWQVSTSPLTAHTASVEDLQWSPSEASVLASCSVDRSIRVWDVRAAPNKACMITRTDAHTSDINVLHWNRCEPFLVSGGDDGCVRVWDLRNMQGGGGAVAELKHHSAPVSTVEWHPSEGSVLASGGEDDAILQWDLAVEREAAEEGEDVPEQLLFVHRGQQEVKELHWHPQIPGLLVSTAHSGFNIFKTISC</sequence>
<organism evidence="9 10">
    <name type="scientific">Scylla paramamosain</name>
    <name type="common">Mud crab</name>
    <dbReference type="NCBI Taxonomy" id="85552"/>
    <lineage>
        <taxon>Eukaryota</taxon>
        <taxon>Metazoa</taxon>
        <taxon>Ecdysozoa</taxon>
        <taxon>Arthropoda</taxon>
        <taxon>Crustacea</taxon>
        <taxon>Multicrustacea</taxon>
        <taxon>Malacostraca</taxon>
        <taxon>Eumalacostraca</taxon>
        <taxon>Eucarida</taxon>
        <taxon>Decapoda</taxon>
        <taxon>Pleocyemata</taxon>
        <taxon>Brachyura</taxon>
        <taxon>Eubrachyura</taxon>
        <taxon>Portunoidea</taxon>
        <taxon>Portunidae</taxon>
        <taxon>Portuninae</taxon>
        <taxon>Scylla</taxon>
    </lineage>
</organism>
<evidence type="ECO:0000256" key="2">
    <source>
        <dbReference type="ARBA" id="ARBA00022574"/>
    </source>
</evidence>
<feature type="repeat" description="WD" evidence="6">
    <location>
        <begin position="235"/>
        <end position="270"/>
    </location>
</feature>
<dbReference type="Proteomes" id="UP001487740">
    <property type="component" value="Unassembled WGS sequence"/>
</dbReference>
<keyword evidence="2 6" id="KW-0853">WD repeat</keyword>
<dbReference type="Pfam" id="PF12265">
    <property type="entry name" value="CAF1C_H4-bd"/>
    <property type="match status" value="1"/>
</dbReference>
<evidence type="ECO:0000256" key="3">
    <source>
        <dbReference type="ARBA" id="ARBA00022737"/>
    </source>
</evidence>
<dbReference type="PRINTS" id="PR00320">
    <property type="entry name" value="GPROTEINBRPT"/>
</dbReference>
<accession>A0AAW0SYE6</accession>
<dbReference type="Pfam" id="PF00400">
    <property type="entry name" value="WD40"/>
    <property type="match status" value="3"/>
</dbReference>
<dbReference type="InterPro" id="IPR015943">
    <property type="entry name" value="WD40/YVTN_repeat-like_dom_sf"/>
</dbReference>
<dbReference type="PANTHER" id="PTHR45903:SF1">
    <property type="entry name" value="GLUTAMATE-RICH WD REPEAT-CONTAINING PROTEIN 1"/>
    <property type="match status" value="1"/>
</dbReference>
<evidence type="ECO:0000256" key="1">
    <source>
        <dbReference type="ARBA" id="ARBA00004123"/>
    </source>
</evidence>
<feature type="repeat" description="WD" evidence="6">
    <location>
        <begin position="282"/>
        <end position="317"/>
    </location>
</feature>
<evidence type="ECO:0000256" key="5">
    <source>
        <dbReference type="ARBA" id="ARBA00040876"/>
    </source>
</evidence>
<dbReference type="PROSITE" id="PS50082">
    <property type="entry name" value="WD_REPEATS_2"/>
    <property type="match status" value="3"/>
</dbReference>
<dbReference type="EMBL" id="JARAKH010000043">
    <property type="protein sequence ID" value="KAK8379755.1"/>
    <property type="molecule type" value="Genomic_DNA"/>
</dbReference>
<feature type="region of interest" description="Disordered" evidence="7">
    <location>
        <begin position="1"/>
        <end position="31"/>
    </location>
</feature>
<dbReference type="PROSITE" id="PS50294">
    <property type="entry name" value="WD_REPEATS_REGION"/>
    <property type="match status" value="3"/>
</dbReference>
<reference evidence="9 10" key="1">
    <citation type="submission" date="2023-03" db="EMBL/GenBank/DDBJ databases">
        <title>High-quality genome of Scylla paramamosain provides insights in environmental adaptation.</title>
        <authorList>
            <person name="Zhang L."/>
        </authorList>
    </citation>
    <scope>NUCLEOTIDE SEQUENCE [LARGE SCALE GENOMIC DNA]</scope>
    <source>
        <strain evidence="9">LZ_2023a</strain>
        <tissue evidence="9">Muscle</tissue>
    </source>
</reference>
<dbReference type="InterPro" id="IPR022052">
    <property type="entry name" value="Histone-bd_RBBP4-like_N"/>
</dbReference>
<dbReference type="SMART" id="SM00320">
    <property type="entry name" value="WD40"/>
    <property type="match status" value="6"/>
</dbReference>
<dbReference type="InterPro" id="IPR019775">
    <property type="entry name" value="WD40_repeat_CS"/>
</dbReference>
<keyword evidence="3" id="KW-0677">Repeat</keyword>
<keyword evidence="10" id="KW-1185">Reference proteome</keyword>
<dbReference type="InterPro" id="IPR020472">
    <property type="entry name" value="WD40_PAC1"/>
</dbReference>
<evidence type="ECO:0000313" key="9">
    <source>
        <dbReference type="EMBL" id="KAK8379755.1"/>
    </source>
</evidence>
<dbReference type="PANTHER" id="PTHR45903">
    <property type="entry name" value="GLUTAMATE-RICH WD REPEAT-CONTAINING PROTEIN 1"/>
    <property type="match status" value="1"/>
</dbReference>
<feature type="domain" description="Histone-binding protein RBBP4-like N-terminal" evidence="8">
    <location>
        <begin position="31"/>
        <end position="97"/>
    </location>
</feature>
<proteinExistence type="predicted"/>
<comment type="caution">
    <text evidence="9">The sequence shown here is derived from an EMBL/GenBank/DDBJ whole genome shotgun (WGS) entry which is preliminary data.</text>
</comment>
<dbReference type="GO" id="GO:0005730">
    <property type="term" value="C:nucleolus"/>
    <property type="evidence" value="ECO:0007669"/>
    <property type="project" value="TreeGrafter"/>
</dbReference>
<dbReference type="PROSITE" id="PS00678">
    <property type="entry name" value="WD_REPEATS_1"/>
    <property type="match status" value="2"/>
</dbReference>
<evidence type="ECO:0000256" key="6">
    <source>
        <dbReference type="PROSITE-ProRule" id="PRU00221"/>
    </source>
</evidence>
<evidence type="ECO:0000259" key="8">
    <source>
        <dbReference type="Pfam" id="PF12265"/>
    </source>
</evidence>
<dbReference type="InterPro" id="IPR051972">
    <property type="entry name" value="Glutamate-rich_WD_repeat"/>
</dbReference>
<evidence type="ECO:0000256" key="7">
    <source>
        <dbReference type="SAM" id="MobiDB-lite"/>
    </source>
</evidence>
<evidence type="ECO:0000256" key="4">
    <source>
        <dbReference type="ARBA" id="ARBA00023242"/>
    </source>
</evidence>
<gene>
    <name evidence="9" type="ORF">O3P69_019634</name>
</gene>
<protein>
    <recommendedName>
        <fullName evidence="5">Glutamate-rich WD repeat-containing protein 1</fullName>
    </recommendedName>
</protein>
<feature type="compositionally biased region" description="Acidic residues" evidence="7">
    <location>
        <begin position="105"/>
        <end position="118"/>
    </location>
</feature>
<dbReference type="InterPro" id="IPR036322">
    <property type="entry name" value="WD40_repeat_dom_sf"/>
</dbReference>
<name>A0AAW0SYE6_SCYPA</name>
<dbReference type="Gene3D" id="2.130.10.10">
    <property type="entry name" value="YVTN repeat-like/Quinoprotein amine dehydrogenase"/>
    <property type="match status" value="1"/>
</dbReference>
<evidence type="ECO:0000313" key="10">
    <source>
        <dbReference type="Proteomes" id="UP001487740"/>
    </source>
</evidence>
<comment type="subcellular location">
    <subcellularLocation>
        <location evidence="1">Nucleus</location>
    </subcellularLocation>
</comment>
<feature type="repeat" description="WD" evidence="6">
    <location>
        <begin position="328"/>
        <end position="370"/>
    </location>
</feature>
<dbReference type="SUPFAM" id="SSF50978">
    <property type="entry name" value="WD40 repeat-like"/>
    <property type="match status" value="1"/>
</dbReference>
<keyword evidence="4" id="KW-0539">Nucleus</keyword>
<dbReference type="AlphaFoldDB" id="A0AAW0SYE6"/>